<comment type="caution">
    <text evidence="2">The sequence shown here is derived from an EMBL/GenBank/DDBJ whole genome shotgun (WGS) entry which is preliminary data.</text>
</comment>
<dbReference type="Proteomes" id="UP000299084">
    <property type="component" value="Unassembled WGS sequence"/>
</dbReference>
<feature type="region of interest" description="Disordered" evidence="1">
    <location>
        <begin position="54"/>
        <end position="81"/>
    </location>
</feature>
<name>A0A5N4C4N5_CAMDR</name>
<evidence type="ECO:0000313" key="2">
    <source>
        <dbReference type="EMBL" id="KAB1253826.1"/>
    </source>
</evidence>
<accession>A0A5N4C4N5</accession>
<gene>
    <name evidence="2" type="ORF">Cadr_000026723</name>
</gene>
<reference evidence="2 3" key="1">
    <citation type="journal article" date="2019" name="Mol. Ecol. Resour.">
        <title>Improving Illumina assemblies with Hi-C and long reads: an example with the North African dromedary.</title>
        <authorList>
            <person name="Elbers J.P."/>
            <person name="Rogers M.F."/>
            <person name="Perelman P.L."/>
            <person name="Proskuryakova A.A."/>
            <person name="Serdyukova N.A."/>
            <person name="Johnson W.E."/>
            <person name="Horin P."/>
            <person name="Corander J."/>
            <person name="Murphy D."/>
            <person name="Burger P.A."/>
        </authorList>
    </citation>
    <scope>NUCLEOTIDE SEQUENCE [LARGE SCALE GENOMIC DNA]</scope>
    <source>
        <strain evidence="2">Drom800</strain>
        <tissue evidence="2">Blood</tissue>
    </source>
</reference>
<evidence type="ECO:0000256" key="1">
    <source>
        <dbReference type="SAM" id="MobiDB-lite"/>
    </source>
</evidence>
<keyword evidence="3" id="KW-1185">Reference proteome</keyword>
<evidence type="ECO:0000313" key="3">
    <source>
        <dbReference type="Proteomes" id="UP000299084"/>
    </source>
</evidence>
<feature type="region of interest" description="Disordered" evidence="1">
    <location>
        <begin position="1"/>
        <end position="24"/>
    </location>
</feature>
<dbReference type="EMBL" id="JWIN03000035">
    <property type="protein sequence ID" value="KAB1253826.1"/>
    <property type="molecule type" value="Genomic_DNA"/>
</dbReference>
<proteinExistence type="predicted"/>
<feature type="region of interest" description="Disordered" evidence="1">
    <location>
        <begin position="263"/>
        <end position="283"/>
    </location>
</feature>
<protein>
    <submittedName>
        <fullName evidence="2">Uncharacterized protein</fullName>
    </submittedName>
</protein>
<dbReference type="AlphaFoldDB" id="A0A5N4C4N5"/>
<sequence>MLTSPDPGSHPKPTERGPGAARASWEPWTPHVVAVLAALPLDSLVRRNRQRGRLDWDSGSSRRKGKSHKGTSNASRAGPLPSRFCTSEKWLASRKTKLTPKIPLVPKTSLLTACVPRPSECRLASQFLQRLLTSHGKRRRGRGAGSVGGAPAPLAALCAGVACGILLLPLPHPAPTLKWHPGSQVPACLKSRFATTGHSSAQPGEPAPEVGSWALTTCTAALAPMCSLPTACLDRQLGGKHHCSYSVSPLQITHLVGRVATENHSFPSNDEKVRDTQPSAATSRQLVRADLRRPQAEGVITHARECTWPTVASVSTENLCFLPQSGFGVNPDKRHRHVLLLQGDPEGLSSPRPQIPSPVYLAPWSPCSVGSESTPENWQQPVLRVCEAMTYQGQPPVGPDP</sequence>
<organism evidence="2 3">
    <name type="scientific">Camelus dromedarius</name>
    <name type="common">Dromedary</name>
    <name type="synonym">Arabian camel</name>
    <dbReference type="NCBI Taxonomy" id="9838"/>
    <lineage>
        <taxon>Eukaryota</taxon>
        <taxon>Metazoa</taxon>
        <taxon>Chordata</taxon>
        <taxon>Craniata</taxon>
        <taxon>Vertebrata</taxon>
        <taxon>Euteleostomi</taxon>
        <taxon>Mammalia</taxon>
        <taxon>Eutheria</taxon>
        <taxon>Laurasiatheria</taxon>
        <taxon>Artiodactyla</taxon>
        <taxon>Tylopoda</taxon>
        <taxon>Camelidae</taxon>
        <taxon>Camelus</taxon>
    </lineage>
</organism>